<keyword evidence="5 6" id="KW-0067">ATP-binding</keyword>
<dbReference type="Proteomes" id="UP000016985">
    <property type="component" value="Unassembled WGS sequence"/>
</dbReference>
<evidence type="ECO:0000313" key="10">
    <source>
        <dbReference type="Proteomes" id="UP000003287"/>
    </source>
</evidence>
<comment type="catalytic activity">
    <reaction evidence="6">
        <text>D-tagatofuranose 6-phosphate + ATP = D-tagatofuranose 1,6-bisphosphate + ADP + H(+)</text>
        <dbReference type="Rhea" id="RHEA:12420"/>
        <dbReference type="ChEBI" id="CHEBI:15378"/>
        <dbReference type="ChEBI" id="CHEBI:30616"/>
        <dbReference type="ChEBI" id="CHEBI:58694"/>
        <dbReference type="ChEBI" id="CHEBI:58695"/>
        <dbReference type="ChEBI" id="CHEBI:456216"/>
        <dbReference type="EC" id="2.7.1.144"/>
    </reaction>
</comment>
<dbReference type="GO" id="GO:0009024">
    <property type="term" value="F:tagatose-6-phosphate kinase activity"/>
    <property type="evidence" value="ECO:0007669"/>
    <property type="project" value="UniProtKB-EC"/>
</dbReference>
<reference evidence="8 10" key="1">
    <citation type="submission" date="2011-06" db="EMBL/GenBank/DDBJ databases">
        <authorList>
            <person name="Harkins D.M."/>
            <person name="Madupu R."/>
            <person name="Durkin A.S."/>
            <person name="Torralba M."/>
            <person name="Methe B."/>
            <person name="Sutton G.G."/>
            <person name="Nelson K.E."/>
        </authorList>
    </citation>
    <scope>NUCLEOTIDE SEQUENCE [LARGE SCALE GENOMIC DNA]</scope>
    <source>
        <strain evidence="8 10">SK1060</strain>
    </source>
</reference>
<accession>F9P6V0</accession>
<dbReference type="InterPro" id="IPR017583">
    <property type="entry name" value="Tagatose/fructose_Pkinase"/>
</dbReference>
<comment type="pathway">
    <text evidence="6">Carbohydrate metabolism; D-tagatose 6-phosphate degradation; D-glyceraldehyde 3-phosphate and glycerone phosphate from D-tagatose 6-phosphate: step 1/2.</text>
</comment>
<dbReference type="PIRSF" id="PIRSF000535">
    <property type="entry name" value="1PFK/6PFK/LacC"/>
    <property type="match status" value="1"/>
</dbReference>
<dbReference type="Pfam" id="PF00294">
    <property type="entry name" value="PfkB"/>
    <property type="match status" value="1"/>
</dbReference>
<evidence type="ECO:0000256" key="4">
    <source>
        <dbReference type="ARBA" id="ARBA00022777"/>
    </source>
</evidence>
<dbReference type="GO" id="GO:2001059">
    <property type="term" value="P:D-tagatose 6-phosphate catabolic process"/>
    <property type="evidence" value="ECO:0007669"/>
    <property type="project" value="UniProtKB-UniPathway"/>
</dbReference>
<evidence type="ECO:0000313" key="11">
    <source>
        <dbReference type="Proteomes" id="UP000016985"/>
    </source>
</evidence>
<proteinExistence type="inferred from homology"/>
<dbReference type="PANTHER" id="PTHR46566">
    <property type="entry name" value="1-PHOSPHOFRUCTOKINASE-RELATED"/>
    <property type="match status" value="1"/>
</dbReference>
<dbReference type="eggNOG" id="COG1105">
    <property type="taxonomic scope" value="Bacteria"/>
</dbReference>
<keyword evidence="4 8" id="KW-0418">Kinase</keyword>
<dbReference type="GO" id="GO:0005524">
    <property type="term" value="F:ATP binding"/>
    <property type="evidence" value="ECO:0007669"/>
    <property type="project" value="UniProtKB-KW"/>
</dbReference>
<evidence type="ECO:0000256" key="6">
    <source>
        <dbReference type="PIRNR" id="PIRNR000535"/>
    </source>
</evidence>
<evidence type="ECO:0000256" key="3">
    <source>
        <dbReference type="ARBA" id="ARBA00022741"/>
    </source>
</evidence>
<dbReference type="AlphaFoldDB" id="F9P6V0"/>
<dbReference type="SUPFAM" id="SSF53613">
    <property type="entry name" value="Ribokinase-like"/>
    <property type="match status" value="1"/>
</dbReference>
<evidence type="ECO:0000313" key="9">
    <source>
        <dbReference type="EMBL" id="GAD44356.1"/>
    </source>
</evidence>
<dbReference type="InterPro" id="IPR011611">
    <property type="entry name" value="PfkB_dom"/>
</dbReference>
<organism evidence="8 10">
    <name type="scientific">Streptococcus constellatus subsp. pharyngis SK1060 = CCUG 46377</name>
    <dbReference type="NCBI Taxonomy" id="1035184"/>
    <lineage>
        <taxon>Bacteria</taxon>
        <taxon>Bacillati</taxon>
        <taxon>Bacillota</taxon>
        <taxon>Bacilli</taxon>
        <taxon>Lactobacillales</taxon>
        <taxon>Streptococcaceae</taxon>
        <taxon>Streptococcus</taxon>
        <taxon>Streptococcus anginosus group</taxon>
    </lineage>
</organism>
<keyword evidence="6" id="KW-0423">Lactose metabolism</keyword>
<evidence type="ECO:0000313" key="8">
    <source>
        <dbReference type="EMBL" id="EGV08238.1"/>
    </source>
</evidence>
<name>F9P6V0_STRCV</name>
<dbReference type="EMBL" id="AFUP01000004">
    <property type="protein sequence ID" value="EGV08238.1"/>
    <property type="molecule type" value="Genomic_DNA"/>
</dbReference>
<evidence type="ECO:0000256" key="1">
    <source>
        <dbReference type="ARBA" id="ARBA00005380"/>
    </source>
</evidence>
<dbReference type="RefSeq" id="WP_006268208.1">
    <property type="nucleotide sequence ID" value="NZ_BASX01000005.1"/>
</dbReference>
<keyword evidence="2 6" id="KW-0808">Transferase</keyword>
<sequence length="321" mass="35823">MIHLVCPNPALDRTILLHDLKEDLVNRPDAVHEKAGGKSFNVAYVLNCEKDKEQGNFCIHTMLGGKMGEYIEQLNKENSIPLVVTRVVKNTRTCTITIDTETGKTYLVYEKGFDLDEKLLDTFTANLLKSIKPGDNVVFSGSLMKGMPDDYIAQISHLLPQNVNLVVDTSGTALQAAFLARPKVVKINDEELTDLTGKPTDTVEQVANILKEYAEIPYFIVTMGSKGVVARLQDDLFQLTFPKIQVKNPIASGDFFLGSLCHSLENKGFIDREAVIRACAYATANCLQWIPKVDKEDVKHIIQEIQLRSLLIIACFMKFSK</sequence>
<evidence type="ECO:0000259" key="7">
    <source>
        <dbReference type="Pfam" id="PF00294"/>
    </source>
</evidence>
<evidence type="ECO:0000256" key="2">
    <source>
        <dbReference type="ARBA" id="ARBA00022679"/>
    </source>
</evidence>
<gene>
    <name evidence="9" type="ORF">ANG5_0884</name>
    <name evidence="8" type="ORF">HMPREF1042_1597</name>
</gene>
<keyword evidence="3 6" id="KW-0547">Nucleotide-binding</keyword>
<feature type="domain" description="Carbohydrate kinase PfkB" evidence="7">
    <location>
        <begin position="21"/>
        <end position="286"/>
    </location>
</feature>
<keyword evidence="11" id="KW-1185">Reference proteome</keyword>
<dbReference type="GO" id="GO:0005988">
    <property type="term" value="P:lactose metabolic process"/>
    <property type="evidence" value="ECO:0007669"/>
    <property type="project" value="UniProtKB-KW"/>
</dbReference>
<comment type="similarity">
    <text evidence="1">Belongs to the carbohydrate kinase pfkB family.</text>
</comment>
<protein>
    <recommendedName>
        <fullName evidence="6">Tagatose-6-phosphate kinase</fullName>
        <ecNumber evidence="6">2.7.1.144</ecNumber>
    </recommendedName>
</protein>
<dbReference type="UniPathway" id="UPA00704">
    <property type="reaction ID" value="UER00715"/>
</dbReference>
<dbReference type="Gene3D" id="3.40.1190.20">
    <property type="match status" value="1"/>
</dbReference>
<dbReference type="PANTHER" id="PTHR46566:SF2">
    <property type="entry name" value="ATP-DEPENDENT 6-PHOSPHOFRUCTOKINASE ISOZYME 2"/>
    <property type="match status" value="1"/>
</dbReference>
<reference evidence="9 11" key="2">
    <citation type="submission" date="2013-09" db="EMBL/GenBank/DDBJ databases">
        <title>Genome Sequences of seven clinical isolates and type strains of anginosus group streptococci.</title>
        <authorList>
            <person name="Maruyama F."/>
            <person name="Sakurai A."/>
            <person name="Ogura Y."/>
            <person name="Homma H."/>
            <person name="Takahashi N."/>
            <person name="Ohtsubo Y."/>
            <person name="Hoshino T."/>
            <person name="Okahashi N."/>
            <person name="Nakagawa I."/>
            <person name="Kimura S."/>
            <person name="Fujiwara T."/>
            <person name="Hayashi T."/>
            <person name="Shintani S."/>
        </authorList>
    </citation>
    <scope>NUCLEOTIDE SEQUENCE [LARGE SCALE GENOMIC DNA]</scope>
    <source>
        <strain evidence="9">CCUG 46377</strain>
        <strain evidence="11">CCUG46377</strain>
    </source>
</reference>
<comment type="similarity">
    <text evidence="6">Belongs to the carbohydrate kinase PfkB family. LacC subfamily.</text>
</comment>
<dbReference type="EMBL" id="BASX01000005">
    <property type="protein sequence ID" value="GAD44356.1"/>
    <property type="molecule type" value="Genomic_DNA"/>
</dbReference>
<dbReference type="EC" id="2.7.1.144" evidence="6"/>
<dbReference type="InterPro" id="IPR029056">
    <property type="entry name" value="Ribokinase-like"/>
</dbReference>
<dbReference type="Proteomes" id="UP000003287">
    <property type="component" value="Unassembled WGS sequence"/>
</dbReference>
<evidence type="ECO:0000256" key="5">
    <source>
        <dbReference type="ARBA" id="ARBA00022840"/>
    </source>
</evidence>